<evidence type="ECO:0000313" key="2">
    <source>
        <dbReference type="Proteomes" id="UP000789759"/>
    </source>
</evidence>
<comment type="caution">
    <text evidence="1">The sequence shown here is derived from an EMBL/GenBank/DDBJ whole genome shotgun (WGS) entry which is preliminary data.</text>
</comment>
<feature type="non-terminal residue" evidence="1">
    <location>
        <position position="1"/>
    </location>
</feature>
<dbReference type="EMBL" id="CAJVQA010086025">
    <property type="protein sequence ID" value="CAG8839036.1"/>
    <property type="molecule type" value="Genomic_DNA"/>
</dbReference>
<dbReference type="OrthoDB" id="5330842at2759"/>
<name>A0A9N9PLX6_9GLOM</name>
<protein>
    <submittedName>
        <fullName evidence="1">12065_t:CDS:1</fullName>
    </submittedName>
</protein>
<proteinExistence type="predicted"/>
<reference evidence="1" key="1">
    <citation type="submission" date="2021-06" db="EMBL/GenBank/DDBJ databases">
        <authorList>
            <person name="Kallberg Y."/>
            <person name="Tangrot J."/>
            <person name="Rosling A."/>
        </authorList>
    </citation>
    <scope>NUCLEOTIDE SEQUENCE</scope>
    <source>
        <strain evidence="1">FL966</strain>
    </source>
</reference>
<sequence>KLIAEEVHAVLKRLKEGKCVPNLENADCLCRFFNRYILSCRHIFHEQLCGANILTSETWRNFQKTFEENDMKVYQTHSIVEVPVIQKSLTEKTAEKSQSKMNELFE</sequence>
<organism evidence="1 2">
    <name type="scientific">Cetraspora pellucida</name>
    <dbReference type="NCBI Taxonomy" id="1433469"/>
    <lineage>
        <taxon>Eukaryota</taxon>
        <taxon>Fungi</taxon>
        <taxon>Fungi incertae sedis</taxon>
        <taxon>Mucoromycota</taxon>
        <taxon>Glomeromycotina</taxon>
        <taxon>Glomeromycetes</taxon>
        <taxon>Diversisporales</taxon>
        <taxon>Gigasporaceae</taxon>
        <taxon>Cetraspora</taxon>
    </lineage>
</organism>
<evidence type="ECO:0000313" key="1">
    <source>
        <dbReference type="EMBL" id="CAG8839036.1"/>
    </source>
</evidence>
<dbReference type="AlphaFoldDB" id="A0A9N9PLX6"/>
<keyword evidence="2" id="KW-1185">Reference proteome</keyword>
<gene>
    <name evidence="1" type="ORF">CPELLU_LOCUS21793</name>
</gene>
<dbReference type="Proteomes" id="UP000789759">
    <property type="component" value="Unassembled WGS sequence"/>
</dbReference>
<accession>A0A9N9PLX6</accession>